<name>A0ACC6U5A6_9BURK</name>
<protein>
    <submittedName>
        <fullName evidence="1">Uncharacterized protein</fullName>
    </submittedName>
</protein>
<dbReference type="EMBL" id="JBFRCH010000015">
    <property type="protein sequence ID" value="MEX3934830.1"/>
    <property type="molecule type" value="Genomic_DNA"/>
</dbReference>
<accession>A0ACC6U5A6</accession>
<proteinExistence type="predicted"/>
<keyword evidence="2" id="KW-1185">Reference proteome</keyword>
<gene>
    <name evidence="1" type="ORF">AB4Y32_24085</name>
</gene>
<sequence>MTFAKGHELSRDTKFRPGETGNVRGRTRHVKNVVSEACKPLRRHAGVLVEHALSKALAGDAECLAALLNLMSTVEYAEAVRRLPVATQD</sequence>
<comment type="caution">
    <text evidence="1">The sequence shown here is derived from an EMBL/GenBank/DDBJ whole genome shotgun (WGS) entry which is preliminary data.</text>
</comment>
<evidence type="ECO:0000313" key="2">
    <source>
        <dbReference type="Proteomes" id="UP001558850"/>
    </source>
</evidence>
<dbReference type="Proteomes" id="UP001558850">
    <property type="component" value="Unassembled WGS sequence"/>
</dbReference>
<organism evidence="1 2">
    <name type="scientific">Paraburkholderia phymatum</name>
    <dbReference type="NCBI Taxonomy" id="148447"/>
    <lineage>
        <taxon>Bacteria</taxon>
        <taxon>Pseudomonadati</taxon>
        <taxon>Pseudomonadota</taxon>
        <taxon>Betaproteobacteria</taxon>
        <taxon>Burkholderiales</taxon>
        <taxon>Burkholderiaceae</taxon>
        <taxon>Paraburkholderia</taxon>
    </lineage>
</organism>
<evidence type="ECO:0000313" key="1">
    <source>
        <dbReference type="EMBL" id="MEX3934830.1"/>
    </source>
</evidence>
<reference evidence="1" key="1">
    <citation type="submission" date="2024-07" db="EMBL/GenBank/DDBJ databases">
        <title>A survey of Mimosa microsymbionts across Brazilian biomes reveals a high diversity of Paraburkholderia nodulating endemic species, but also that Cupriavidus is common as a symbiont of widespread species.</title>
        <authorList>
            <person name="Rouws L."/>
            <person name="Barauna A."/>
            <person name="Beukes C."/>
            <person name="Rouws J.R.C."/>
            <person name="De Faria S.M."/>
            <person name="Gross E."/>
            <person name="Bueno Dos Reis Junior F."/>
            <person name="Simon M.F."/>
            <person name="Maluk M."/>
            <person name="Odee D.W."/>
            <person name="Kenicer G."/>
            <person name="Young J.P.W."/>
            <person name="Reis V.M."/>
            <person name="Zilli J."/>
            <person name="James E.K."/>
        </authorList>
    </citation>
    <scope>NUCLEOTIDE SEQUENCE</scope>
    <source>
        <strain evidence="1">EG181B</strain>
    </source>
</reference>